<dbReference type="Gene3D" id="1.10.3720.10">
    <property type="entry name" value="MetI-like"/>
    <property type="match status" value="1"/>
</dbReference>
<evidence type="ECO:0000256" key="7">
    <source>
        <dbReference type="RuleBase" id="RU363032"/>
    </source>
</evidence>
<dbReference type="Proteomes" id="UP001368654">
    <property type="component" value="Unassembled WGS sequence"/>
</dbReference>
<dbReference type="Pfam" id="PF00528">
    <property type="entry name" value="BPD_transp_1"/>
    <property type="match status" value="1"/>
</dbReference>
<gene>
    <name evidence="9" type="ORF">WDU96_13100</name>
</gene>
<evidence type="ECO:0000259" key="8">
    <source>
        <dbReference type="PROSITE" id="PS50928"/>
    </source>
</evidence>
<keyword evidence="2 7" id="KW-0813">Transport</keyword>
<dbReference type="EMBL" id="JBBDGL010000005">
    <property type="protein sequence ID" value="MEJ1156540.1"/>
    <property type="molecule type" value="Genomic_DNA"/>
</dbReference>
<feature type="transmembrane region" description="Helical" evidence="7">
    <location>
        <begin position="185"/>
        <end position="205"/>
    </location>
</feature>
<evidence type="ECO:0000256" key="4">
    <source>
        <dbReference type="ARBA" id="ARBA00022692"/>
    </source>
</evidence>
<name>A0ABU8LWC3_9MICO</name>
<evidence type="ECO:0000256" key="2">
    <source>
        <dbReference type="ARBA" id="ARBA00022448"/>
    </source>
</evidence>
<evidence type="ECO:0000313" key="10">
    <source>
        <dbReference type="Proteomes" id="UP001368654"/>
    </source>
</evidence>
<evidence type="ECO:0000256" key="1">
    <source>
        <dbReference type="ARBA" id="ARBA00004651"/>
    </source>
</evidence>
<keyword evidence="3" id="KW-1003">Cell membrane</keyword>
<feature type="transmembrane region" description="Helical" evidence="7">
    <location>
        <begin position="149"/>
        <end position="173"/>
    </location>
</feature>
<feature type="transmembrane region" description="Helical" evidence="7">
    <location>
        <begin position="241"/>
        <end position="266"/>
    </location>
</feature>
<organism evidence="9 10">
    <name type="scientific">Microbacterium marmarense</name>
    <dbReference type="NCBI Taxonomy" id="3122051"/>
    <lineage>
        <taxon>Bacteria</taxon>
        <taxon>Bacillati</taxon>
        <taxon>Actinomycetota</taxon>
        <taxon>Actinomycetes</taxon>
        <taxon>Micrococcales</taxon>
        <taxon>Microbacteriaceae</taxon>
        <taxon>Microbacterium</taxon>
    </lineage>
</organism>
<dbReference type="CDD" id="cd06261">
    <property type="entry name" value="TM_PBP2"/>
    <property type="match status" value="1"/>
</dbReference>
<evidence type="ECO:0000256" key="6">
    <source>
        <dbReference type="ARBA" id="ARBA00023136"/>
    </source>
</evidence>
<feature type="transmembrane region" description="Helical" evidence="7">
    <location>
        <begin position="106"/>
        <end position="137"/>
    </location>
</feature>
<keyword evidence="6 7" id="KW-0472">Membrane</keyword>
<dbReference type="PROSITE" id="PS50928">
    <property type="entry name" value="ABC_TM1"/>
    <property type="match status" value="1"/>
</dbReference>
<comment type="similarity">
    <text evidence="7">Belongs to the binding-protein-dependent transport system permease family.</text>
</comment>
<sequence length="323" mass="34043">MTAGPPGDTAVLAESATAIARPAKPRRSFPASRWAWGALGIIAVMAIWELYKWLGPDDGVIIFGVAGDDQSGLRILPRTHDRAMPHIWTMWERLFEPTGGTDTPPLWFAVAGAALVTLGIAAVGWLMGVVVGLALALVMQRWRLAEWGLLPWIIVSQTVPLIAFAPLVASIGTQIDRGGFPWPQWLSIAVIASYLAFFPVAIGALRGLTSPDAIHVDLMRSYGAGYRATLTSLRLPASVPYLLPALRLAAANAVVGAVVAEVSIGMRGGLGRMLIQFAGQASSDPAIPWAPIFGAVLLGLIAAGSVALLGASLTPYRRGEATT</sequence>
<evidence type="ECO:0000256" key="3">
    <source>
        <dbReference type="ARBA" id="ARBA00022475"/>
    </source>
</evidence>
<evidence type="ECO:0000313" key="9">
    <source>
        <dbReference type="EMBL" id="MEJ1156540.1"/>
    </source>
</evidence>
<keyword evidence="4 7" id="KW-0812">Transmembrane</keyword>
<feature type="transmembrane region" description="Helical" evidence="7">
    <location>
        <begin position="34"/>
        <end position="51"/>
    </location>
</feature>
<evidence type="ECO:0000256" key="5">
    <source>
        <dbReference type="ARBA" id="ARBA00022989"/>
    </source>
</evidence>
<keyword evidence="10" id="KW-1185">Reference proteome</keyword>
<keyword evidence="5 7" id="KW-1133">Transmembrane helix</keyword>
<reference evidence="9 10" key="1">
    <citation type="submission" date="2024-02" db="EMBL/GenBank/DDBJ databases">
        <authorList>
            <person name="Saticioglu I.B."/>
        </authorList>
    </citation>
    <scope>NUCLEOTIDE SEQUENCE [LARGE SCALE GENOMIC DNA]</scope>
    <source>
        <strain evidence="9 10">Mu-86</strain>
    </source>
</reference>
<feature type="domain" description="ABC transmembrane type-1" evidence="8">
    <location>
        <begin position="114"/>
        <end position="310"/>
    </location>
</feature>
<comment type="subcellular location">
    <subcellularLocation>
        <location evidence="1 7">Cell membrane</location>
        <topology evidence="1 7">Multi-pass membrane protein</topology>
    </subcellularLocation>
</comment>
<dbReference type="RefSeq" id="WP_337338976.1">
    <property type="nucleotide sequence ID" value="NZ_JBBDGL010000005.1"/>
</dbReference>
<protein>
    <submittedName>
        <fullName evidence="9">ABC transporter permease subunit</fullName>
    </submittedName>
</protein>
<proteinExistence type="inferred from homology"/>
<feature type="transmembrane region" description="Helical" evidence="7">
    <location>
        <begin position="286"/>
        <end position="309"/>
    </location>
</feature>
<dbReference type="SUPFAM" id="SSF161098">
    <property type="entry name" value="MetI-like"/>
    <property type="match status" value="1"/>
</dbReference>
<dbReference type="InterPro" id="IPR000515">
    <property type="entry name" value="MetI-like"/>
</dbReference>
<comment type="caution">
    <text evidence="9">The sequence shown here is derived from an EMBL/GenBank/DDBJ whole genome shotgun (WGS) entry which is preliminary data.</text>
</comment>
<accession>A0ABU8LWC3</accession>
<dbReference type="PANTHER" id="PTHR30151:SF41">
    <property type="entry name" value="ABC TRANSPORTER PERMEASE PROTEIN"/>
    <property type="match status" value="1"/>
</dbReference>
<dbReference type="PANTHER" id="PTHR30151">
    <property type="entry name" value="ALKANE SULFONATE ABC TRANSPORTER-RELATED, MEMBRANE SUBUNIT"/>
    <property type="match status" value="1"/>
</dbReference>
<dbReference type="InterPro" id="IPR035906">
    <property type="entry name" value="MetI-like_sf"/>
</dbReference>